<reference evidence="2 3" key="1">
    <citation type="submission" date="2016-01" db="EMBL/GenBank/DDBJ databases">
        <title>High potential of lignocellulose degradation of a new Verrucomicrobia species.</title>
        <authorList>
            <person name="Wang Y."/>
            <person name="Shi Y."/>
            <person name="Qiu Z."/>
            <person name="Liu S."/>
            <person name="Yang H."/>
        </authorList>
    </citation>
    <scope>NUCLEOTIDE SEQUENCE [LARGE SCALE GENOMIC DNA]</scope>
    <source>
        <strain evidence="2 3">TSB47</strain>
    </source>
</reference>
<dbReference type="OrthoDB" id="175386at2"/>
<evidence type="ECO:0000256" key="1">
    <source>
        <dbReference type="SAM" id="SignalP"/>
    </source>
</evidence>
<dbReference type="RefSeq" id="WP_068768394.1">
    <property type="nucleotide sequence ID" value="NZ_CP109796.1"/>
</dbReference>
<protein>
    <recommendedName>
        <fullName evidence="4">FG-GAP protein</fullName>
    </recommendedName>
</protein>
<dbReference type="EMBL" id="LRRQ01000061">
    <property type="protein sequence ID" value="OAM90309.1"/>
    <property type="molecule type" value="Genomic_DNA"/>
</dbReference>
<organism evidence="2 3">
    <name type="scientific">Termitidicoccus mucosus</name>
    <dbReference type="NCBI Taxonomy" id="1184151"/>
    <lineage>
        <taxon>Bacteria</taxon>
        <taxon>Pseudomonadati</taxon>
        <taxon>Verrucomicrobiota</taxon>
        <taxon>Opitutia</taxon>
        <taxon>Opitutales</taxon>
        <taxon>Opitutaceae</taxon>
        <taxon>Termitidicoccus</taxon>
    </lineage>
</organism>
<dbReference type="AlphaFoldDB" id="A0A178IM84"/>
<sequence length="691" mass="73763">MNPTTARRLFRRVCLRVCARTAKWLPLLVFAALPVLPAPAVAAPRDDTLPLKSAAPRGLGPVAVRDTLTHVVLGTARVYGSAQPDLFVLGGRKPVTVNLFKWLRTSDDGAPVFAPPVQVEAPFSARAFVFQTPDGVTHALWHSGKEVRRAVFDPRALAFMPANTIALPDLPAGIQGVAALPNPDGSCELILEFNGDSTPKGNTGKNASSPDWRPYDAAGISTQGMRYRFLAAAHIESPAATAATHVRQISPTRREVYWGMHQITPVDLGDGRERGLVTGGRLGVFTYYPNADPSGLVTPRRAFVVGRDGNILRHPSVSAGVMAYPRHGAADQAGGRGLSDLIAAGEGGLYFYKFTGEFTTAGSPIYEDPSPLLQENADLYAGTLPAPSVCDWDGDGVLDFLVGNSEGFVLFFKNIGTNAAPAFLPGERMRAAGRDIHLQAGYSGSVQGTPEARWGYNSPTVFDWNGDGLPDIIMGDITGNYTLYLNRGAPGAPRLDAVLPLYCDGLDLHGTWRCRAAVARLGGRIALVIVDGDDQFHLYWRIDDRNVADGGKLTLADGSLIDTSYDPAGGTGRCKLSFFDADADGLPDLVIGTGRRSAIPDKKRGWPMPSLGQRTLGTPLLMRNTGTLEKPVFATPVPFVHKSIGVIQPGGSHERGAVLTELGGDGPNLLTANEGGQLFLYLGKNFKAREP</sequence>
<keyword evidence="3" id="KW-1185">Reference proteome</keyword>
<dbReference type="SUPFAM" id="SSF69318">
    <property type="entry name" value="Integrin alpha N-terminal domain"/>
    <property type="match status" value="1"/>
</dbReference>
<accession>A0A178IM84</accession>
<gene>
    <name evidence="2" type="ORF">AW736_00765</name>
</gene>
<dbReference type="Proteomes" id="UP000078486">
    <property type="component" value="Unassembled WGS sequence"/>
</dbReference>
<evidence type="ECO:0000313" key="3">
    <source>
        <dbReference type="Proteomes" id="UP000078486"/>
    </source>
</evidence>
<dbReference type="InterPro" id="IPR028994">
    <property type="entry name" value="Integrin_alpha_N"/>
</dbReference>
<feature type="chain" id="PRO_5008089150" description="FG-GAP protein" evidence="1">
    <location>
        <begin position="43"/>
        <end position="691"/>
    </location>
</feature>
<evidence type="ECO:0000313" key="2">
    <source>
        <dbReference type="EMBL" id="OAM90309.1"/>
    </source>
</evidence>
<dbReference type="STRING" id="1184151.AW736_00765"/>
<dbReference type="Gene3D" id="2.130.10.130">
    <property type="entry name" value="Integrin alpha, N-terminal"/>
    <property type="match status" value="1"/>
</dbReference>
<keyword evidence="1" id="KW-0732">Signal</keyword>
<proteinExistence type="predicted"/>
<feature type="signal peptide" evidence="1">
    <location>
        <begin position="1"/>
        <end position="42"/>
    </location>
</feature>
<name>A0A178IM84_9BACT</name>
<evidence type="ECO:0008006" key="4">
    <source>
        <dbReference type="Google" id="ProtNLM"/>
    </source>
</evidence>
<comment type="caution">
    <text evidence="2">The sequence shown here is derived from an EMBL/GenBank/DDBJ whole genome shotgun (WGS) entry which is preliminary data.</text>
</comment>